<gene>
    <name evidence="2" type="ORF">ABT211_08040</name>
</gene>
<sequence length="48" mass="4997">MTAHRAPESVAAPAQPVGRTVTAALVLAVVSGFGWVAGMLYTVIQWQS</sequence>
<dbReference type="NCBIfam" id="NF046122">
    <property type="entry name" value="morpho_MmpA"/>
    <property type="match status" value="1"/>
</dbReference>
<evidence type="ECO:0000256" key="1">
    <source>
        <dbReference type="SAM" id="Phobius"/>
    </source>
</evidence>
<dbReference type="EMBL" id="JBEOZM010000003">
    <property type="protein sequence ID" value="MER6267235.1"/>
    <property type="molecule type" value="Genomic_DNA"/>
</dbReference>
<accession>A0ABV1TB26</accession>
<name>A0ABV1TB26_9ACTN</name>
<feature type="transmembrane region" description="Helical" evidence="1">
    <location>
        <begin position="20"/>
        <end position="44"/>
    </location>
</feature>
<keyword evidence="1" id="KW-0812">Transmembrane</keyword>
<dbReference type="RefSeq" id="WP_351955908.1">
    <property type="nucleotide sequence ID" value="NZ_JBEOZM010000003.1"/>
</dbReference>
<reference evidence="2 3" key="1">
    <citation type="submission" date="2024-06" db="EMBL/GenBank/DDBJ databases">
        <title>The Natural Products Discovery Center: Release of the First 8490 Sequenced Strains for Exploring Actinobacteria Biosynthetic Diversity.</title>
        <authorList>
            <person name="Kalkreuter E."/>
            <person name="Kautsar S.A."/>
            <person name="Yang D."/>
            <person name="Bader C.D."/>
            <person name="Teijaro C.N."/>
            <person name="Fluegel L."/>
            <person name="Davis C.M."/>
            <person name="Simpson J.R."/>
            <person name="Lauterbach L."/>
            <person name="Steele A.D."/>
            <person name="Gui C."/>
            <person name="Meng S."/>
            <person name="Li G."/>
            <person name="Viehrig K."/>
            <person name="Ye F."/>
            <person name="Su P."/>
            <person name="Kiefer A.F."/>
            <person name="Nichols A."/>
            <person name="Cepeda A.J."/>
            <person name="Yan W."/>
            <person name="Fan B."/>
            <person name="Jiang Y."/>
            <person name="Adhikari A."/>
            <person name="Zheng C.-J."/>
            <person name="Schuster L."/>
            <person name="Cowan T.M."/>
            <person name="Smanski M.J."/>
            <person name="Chevrette M.G."/>
            <person name="De Carvalho L.P.S."/>
            <person name="Shen B."/>
        </authorList>
    </citation>
    <scope>NUCLEOTIDE SEQUENCE [LARGE SCALE GENOMIC DNA]</scope>
    <source>
        <strain evidence="2 3">NPDC001694</strain>
    </source>
</reference>
<dbReference type="InterPro" id="IPR059130">
    <property type="entry name" value="MmpA_put"/>
</dbReference>
<evidence type="ECO:0000313" key="3">
    <source>
        <dbReference type="Proteomes" id="UP001490365"/>
    </source>
</evidence>
<comment type="caution">
    <text evidence="2">The sequence shown here is derived from an EMBL/GenBank/DDBJ whole genome shotgun (WGS) entry which is preliminary data.</text>
</comment>
<evidence type="ECO:0000313" key="2">
    <source>
        <dbReference type="EMBL" id="MER6267235.1"/>
    </source>
</evidence>
<dbReference type="Proteomes" id="UP001490365">
    <property type="component" value="Unassembled WGS sequence"/>
</dbReference>
<keyword evidence="3" id="KW-1185">Reference proteome</keyword>
<protein>
    <submittedName>
        <fullName evidence="2">Uncharacterized protein</fullName>
    </submittedName>
</protein>
<proteinExistence type="predicted"/>
<organism evidence="2 3">
    <name type="scientific">Streptomyces sp. 900105755</name>
    <dbReference type="NCBI Taxonomy" id="3154389"/>
    <lineage>
        <taxon>Bacteria</taxon>
        <taxon>Bacillati</taxon>
        <taxon>Actinomycetota</taxon>
        <taxon>Actinomycetes</taxon>
        <taxon>Kitasatosporales</taxon>
        <taxon>Streptomycetaceae</taxon>
        <taxon>Streptomyces</taxon>
    </lineage>
</organism>
<keyword evidence="1" id="KW-1133">Transmembrane helix</keyword>
<keyword evidence="1" id="KW-0472">Membrane</keyword>